<sequence length="304" mass="34559">MAQTYRNRIIWGFTLVELMVGITISITVITMAVNIYISTKKSYNKAKLNTEQNIKIISAQKVLSDAIINAGLSCKYGDNHQTYVNRTGENPQEFKFLYDTSSVRVGKISSIEGFLQQSLYTKQKFLYQPNTNYLMIKTDSSSSELTQKPLNLSLYLQDFQQWQKGDYLALCNNDYIDIVKVLKTDNTTKAIKLVSAPTNEFNKGDYVGKINIQIFYTAAVANLKNPGKYTYSLYMFVKSGDNNAVTYPLVEGVSNLKLAYAILDKDKLSWKEILQDTNIDEIDAKALKISFQSNNQYYDKVVLI</sequence>
<dbReference type="OrthoDB" id="5605680at2"/>
<dbReference type="KEGG" id="fpz:LA55_309"/>
<feature type="transmembrane region" description="Helical" evidence="1">
    <location>
        <begin position="12"/>
        <end position="37"/>
    </location>
</feature>
<organism evidence="2 3">
    <name type="scientific">Francisella philomiragia</name>
    <dbReference type="NCBI Taxonomy" id="28110"/>
    <lineage>
        <taxon>Bacteria</taxon>
        <taxon>Pseudomonadati</taxon>
        <taxon>Pseudomonadota</taxon>
        <taxon>Gammaproteobacteria</taxon>
        <taxon>Thiotrichales</taxon>
        <taxon>Francisellaceae</taxon>
        <taxon>Francisella</taxon>
    </lineage>
</organism>
<name>A0A0B6CWP0_9GAMM</name>
<gene>
    <name evidence="2" type="ORF">LA55_309</name>
</gene>
<protein>
    <submittedName>
        <fullName evidence="2">Putative pilus assembly protein</fullName>
    </submittedName>
</protein>
<dbReference type="RefSeq" id="WP_044525584.1">
    <property type="nucleotide sequence ID" value="NZ_CP009440.1"/>
</dbReference>
<proteinExistence type="predicted"/>
<dbReference type="EMBL" id="CP009440">
    <property type="protein sequence ID" value="AJI53285.1"/>
    <property type="molecule type" value="Genomic_DNA"/>
</dbReference>
<dbReference type="STRING" id="28110.KU46_835"/>
<accession>A0A0B6CWP0</accession>
<dbReference type="Proteomes" id="UP000031830">
    <property type="component" value="Chromosome"/>
</dbReference>
<keyword evidence="1" id="KW-0812">Transmembrane</keyword>
<keyword evidence="1" id="KW-0472">Membrane</keyword>
<dbReference type="AlphaFoldDB" id="A0A0B6CWP0"/>
<evidence type="ECO:0000313" key="2">
    <source>
        <dbReference type="EMBL" id="AJI53285.1"/>
    </source>
</evidence>
<evidence type="ECO:0000313" key="3">
    <source>
        <dbReference type="Proteomes" id="UP000031830"/>
    </source>
</evidence>
<keyword evidence="1" id="KW-1133">Transmembrane helix</keyword>
<reference evidence="2 3" key="1">
    <citation type="journal article" date="2015" name="Genome Announc.">
        <title>Genome sequencing of 18 francisella strains to aid in assay development and testing.</title>
        <authorList>
            <person name="Johnson S.L."/>
            <person name="Daligault H.E."/>
            <person name="Davenport K.W."/>
            <person name="Coyne S.R."/>
            <person name="Frey K.G."/>
            <person name="Koroleva G.I."/>
            <person name="Broomall S.M."/>
            <person name="Bishop-Lilly K.A."/>
            <person name="Bruce D.C."/>
            <person name="Chertkov O."/>
            <person name="Freitas T."/>
            <person name="Jaissle J."/>
            <person name="Ladner J.T."/>
            <person name="Rosenzweig C.N."/>
            <person name="Gibbons H.S."/>
            <person name="Palacios G.F."/>
            <person name="Redden C.L."/>
            <person name="Xu Y."/>
            <person name="Minogue T.D."/>
            <person name="Chain P.S."/>
        </authorList>
    </citation>
    <scope>NUCLEOTIDE SEQUENCE [LARGE SCALE GENOMIC DNA]</scope>
    <source>
        <strain evidence="2 3">GA01-2794</strain>
    </source>
</reference>
<evidence type="ECO:0000256" key="1">
    <source>
        <dbReference type="SAM" id="Phobius"/>
    </source>
</evidence>